<keyword evidence="2" id="KW-1185">Reference proteome</keyword>
<dbReference type="HOGENOM" id="CLU_3268684_0_0_11"/>
<organism evidence="1 2">
    <name type="scientific">Corynebacterium genitalium ATCC 33030</name>
    <dbReference type="NCBI Taxonomy" id="585529"/>
    <lineage>
        <taxon>Bacteria</taxon>
        <taxon>Bacillati</taxon>
        <taxon>Actinomycetota</taxon>
        <taxon>Actinomycetes</taxon>
        <taxon>Mycobacteriales</taxon>
        <taxon>Corynebacteriaceae</taxon>
        <taxon>Corynebacterium</taxon>
    </lineage>
</organism>
<name>D7WF64_9CORY</name>
<reference evidence="1" key="1">
    <citation type="submission" date="2010-06" db="EMBL/GenBank/DDBJ databases">
        <authorList>
            <person name="Muzny D."/>
            <person name="Qin X."/>
            <person name="Buhay C."/>
            <person name="Dugan-Rocha S."/>
            <person name="Ding Y."/>
            <person name="Chen G."/>
            <person name="Hawes A."/>
            <person name="Holder M."/>
            <person name="Jhangiani S."/>
            <person name="Johnson A."/>
            <person name="Khan Z."/>
            <person name="Li Z."/>
            <person name="Liu W."/>
            <person name="Liu X."/>
            <person name="Perez L."/>
            <person name="Shen H."/>
            <person name="Wang Q."/>
            <person name="Watt J."/>
            <person name="Xi L."/>
            <person name="Xin Y."/>
            <person name="Zhou J."/>
            <person name="Deng J."/>
            <person name="Jiang H."/>
            <person name="Liu Y."/>
            <person name="Qu J."/>
            <person name="Song X.-Z."/>
            <person name="Zhang L."/>
            <person name="Villasana D."/>
            <person name="Johnson A."/>
            <person name="Liu J."/>
            <person name="Liyanage D."/>
            <person name="Lorensuhewa L."/>
            <person name="Robinson T."/>
            <person name="Song A."/>
            <person name="Song B.-B."/>
            <person name="Dinh H."/>
            <person name="Thornton R."/>
            <person name="Coyle M."/>
            <person name="Francisco L."/>
            <person name="Jackson L."/>
            <person name="Javaid M."/>
            <person name="Korchina V."/>
            <person name="Kovar C."/>
            <person name="Mata R."/>
            <person name="Mathew T."/>
            <person name="Ngo R."/>
            <person name="Nguyen L."/>
            <person name="Nguyen N."/>
            <person name="Okwuonu G."/>
            <person name="Ongeri F."/>
            <person name="Pham C."/>
            <person name="Simmons D."/>
            <person name="Wilczek-Boney K."/>
            <person name="Hale W."/>
            <person name="Jakkamsetti A."/>
            <person name="Pham P."/>
            <person name="Ruth R."/>
            <person name="San Lucas F."/>
            <person name="Warren J."/>
            <person name="Zhang J."/>
            <person name="Zhao Z."/>
            <person name="Zhou C."/>
            <person name="Zhu D."/>
            <person name="Lee S."/>
            <person name="Bess C."/>
            <person name="Blankenburg K."/>
            <person name="Forbes L."/>
            <person name="Fu Q."/>
            <person name="Gubbala S."/>
            <person name="Hirani K."/>
            <person name="Jayaseelan J.C."/>
            <person name="Lara F."/>
            <person name="Munidasa M."/>
            <person name="Palculict T."/>
            <person name="Patil S."/>
            <person name="Pu L.-L."/>
            <person name="Saada N."/>
            <person name="Tang L."/>
            <person name="Weissenberger G."/>
            <person name="Zhu Y."/>
            <person name="Hemphill L."/>
            <person name="Shang Y."/>
            <person name="Youmans B."/>
            <person name="Ayvaz T."/>
            <person name="Ross M."/>
            <person name="Santibanez J."/>
            <person name="Aqrawi P."/>
            <person name="Gross S."/>
            <person name="Joshi V."/>
            <person name="Fowler G."/>
            <person name="Nazareth L."/>
            <person name="Reid J."/>
            <person name="Worley K."/>
            <person name="Petrosino J."/>
            <person name="Highlander S."/>
            <person name="Gibbs R."/>
        </authorList>
    </citation>
    <scope>NUCLEOTIDE SEQUENCE [LARGE SCALE GENOMIC DNA]</scope>
    <source>
        <strain evidence="1">ATCC 33030</strain>
    </source>
</reference>
<evidence type="ECO:0000313" key="1">
    <source>
        <dbReference type="EMBL" id="EFK53743.1"/>
    </source>
</evidence>
<sequence length="41" mass="4403">MTCNTPAYYQVGMKNAQFRRTGHEALCTSARGLSGAAPGER</sequence>
<accession>D7WF64</accession>
<dbReference type="AlphaFoldDB" id="D7WF64"/>
<protein>
    <submittedName>
        <fullName evidence="1">Uncharacterized protein</fullName>
    </submittedName>
</protein>
<comment type="caution">
    <text evidence="1">The sequence shown here is derived from an EMBL/GenBank/DDBJ whole genome shotgun (WGS) entry which is preliminary data.</text>
</comment>
<dbReference type="Proteomes" id="UP000004208">
    <property type="component" value="Unassembled WGS sequence"/>
</dbReference>
<dbReference type="EMBL" id="ACLJ02000003">
    <property type="protein sequence ID" value="EFK53743.1"/>
    <property type="molecule type" value="Genomic_DNA"/>
</dbReference>
<proteinExistence type="predicted"/>
<gene>
    <name evidence="1" type="ORF">HMPREF0291_11400</name>
</gene>
<evidence type="ECO:0000313" key="2">
    <source>
        <dbReference type="Proteomes" id="UP000004208"/>
    </source>
</evidence>